<reference evidence="3 4" key="1">
    <citation type="journal article" date="2010" name="Plant Cell">
        <title>The Chlorella variabilis NC64A genome reveals adaptation to photosymbiosis, coevolution with viruses, and cryptic sex.</title>
        <authorList>
            <person name="Blanc G."/>
            <person name="Duncan G."/>
            <person name="Agarkova I."/>
            <person name="Borodovsky M."/>
            <person name="Gurnon J."/>
            <person name="Kuo A."/>
            <person name="Lindquist E."/>
            <person name="Lucas S."/>
            <person name="Pangilinan J."/>
            <person name="Polle J."/>
            <person name="Salamov A."/>
            <person name="Terry A."/>
            <person name="Yamada T."/>
            <person name="Dunigan D.D."/>
            <person name="Grigoriev I.V."/>
            <person name="Claverie J.M."/>
            <person name="Van Etten J.L."/>
        </authorList>
    </citation>
    <scope>NUCLEOTIDE SEQUENCE [LARGE SCALE GENOMIC DNA]</scope>
    <source>
        <strain evidence="3 4">NC64A</strain>
    </source>
</reference>
<keyword evidence="2" id="KW-0472">Membrane</keyword>
<evidence type="ECO:0000313" key="4">
    <source>
        <dbReference type="Proteomes" id="UP000008141"/>
    </source>
</evidence>
<feature type="region of interest" description="Disordered" evidence="1">
    <location>
        <begin position="387"/>
        <end position="445"/>
    </location>
</feature>
<keyword evidence="2" id="KW-0812">Transmembrane</keyword>
<dbReference type="Proteomes" id="UP000008141">
    <property type="component" value="Unassembled WGS sequence"/>
</dbReference>
<keyword evidence="4" id="KW-1185">Reference proteome</keyword>
<dbReference type="InterPro" id="IPR000595">
    <property type="entry name" value="cNMP-bd_dom"/>
</dbReference>
<dbReference type="SUPFAM" id="SSF51206">
    <property type="entry name" value="cAMP-binding domain-like"/>
    <property type="match status" value="1"/>
</dbReference>
<protein>
    <submittedName>
        <fullName evidence="3">Expressed protein</fullName>
    </submittedName>
</protein>
<accession>E1ZEE5</accession>
<dbReference type="EMBL" id="GL433843">
    <property type="protein sequence ID" value="EFN56017.1"/>
    <property type="molecule type" value="Genomic_DNA"/>
</dbReference>
<sequence>MVYIMHAAGLFNQLANANFLAVALVCDVMLIRFFLAVLCLIFHGHALTRLVLDERHIRFKTEDQEQLWRFFYRRGGMGRLEMKQALRYGKWVRVRAGDIIVHGPEARLRFFVLVEGQAKINSMYKGLLVEPRPLLSGSCFDMGLLSVFGVFNGMVKNDEHLFTAHAETNCLLYSWSIDELALMATQLAPAGELVLPCCPCCCTPRLELPPCCPYFFLPRIGSYFRNFTLAQLGMFLGYRLYPNKELVCATGEMEPKGIMTGEVRSRDFTETLRPYEEQKSTVKGFMAWLKRSFNPFPPAGLRHTALPITGIMARNRLVAVKAAKAKAAIEAAEESSVWEDDVASNPSAHGGSIALEILERMQTLQQLDSTTVEALLQRAATQVNIRGLSGIPNMGSPGTSEPAKSREGSGSVSLASPRPSRQSWDSVVVGSSAPHASSARGLLSPLDPRSRSIMTLIDGRTGLERRNTGSTLPSMHPSQLMGLEGQQAPGGLETVVEVASALELPTMSMLGGVPTVDELRRQPPG</sequence>
<proteinExistence type="predicted"/>
<dbReference type="InParanoid" id="E1ZEE5"/>
<dbReference type="KEGG" id="cvr:CHLNCDRAFT_145424"/>
<evidence type="ECO:0000256" key="1">
    <source>
        <dbReference type="SAM" id="MobiDB-lite"/>
    </source>
</evidence>
<dbReference type="eggNOG" id="ENOG502S2FF">
    <property type="taxonomic scope" value="Eukaryota"/>
</dbReference>
<organism evidence="4">
    <name type="scientific">Chlorella variabilis</name>
    <name type="common">Green alga</name>
    <dbReference type="NCBI Taxonomy" id="554065"/>
    <lineage>
        <taxon>Eukaryota</taxon>
        <taxon>Viridiplantae</taxon>
        <taxon>Chlorophyta</taxon>
        <taxon>core chlorophytes</taxon>
        <taxon>Trebouxiophyceae</taxon>
        <taxon>Chlorellales</taxon>
        <taxon>Chlorellaceae</taxon>
        <taxon>Chlorella clade</taxon>
        <taxon>Chlorella</taxon>
    </lineage>
</organism>
<evidence type="ECO:0000256" key="2">
    <source>
        <dbReference type="SAM" id="Phobius"/>
    </source>
</evidence>
<feature type="transmembrane region" description="Helical" evidence="2">
    <location>
        <begin position="20"/>
        <end position="42"/>
    </location>
</feature>
<dbReference type="CDD" id="cd00038">
    <property type="entry name" value="CAP_ED"/>
    <property type="match status" value="1"/>
</dbReference>
<gene>
    <name evidence="3" type="ORF">CHLNCDRAFT_145424</name>
</gene>
<evidence type="ECO:0000313" key="3">
    <source>
        <dbReference type="EMBL" id="EFN56017.1"/>
    </source>
</evidence>
<keyword evidence="2" id="KW-1133">Transmembrane helix</keyword>
<dbReference type="InterPro" id="IPR018490">
    <property type="entry name" value="cNMP-bd_dom_sf"/>
</dbReference>
<dbReference type="RefSeq" id="XP_005848119.1">
    <property type="nucleotide sequence ID" value="XM_005848057.1"/>
</dbReference>
<dbReference type="GeneID" id="17355490"/>
<name>E1ZEE5_CHLVA</name>
<dbReference type="OrthoDB" id="507693at2759"/>
<dbReference type="AlphaFoldDB" id="E1ZEE5"/>
<feature type="compositionally biased region" description="Polar residues" evidence="1">
    <location>
        <begin position="408"/>
        <end position="425"/>
    </location>
</feature>